<dbReference type="SUPFAM" id="SSF118352">
    <property type="entry name" value="HSP33 redox switch-like"/>
    <property type="match status" value="1"/>
</dbReference>
<accession>A0ABY4SKZ7</accession>
<gene>
    <name evidence="6" type="ORF">MW290_22400</name>
</gene>
<evidence type="ECO:0000256" key="2">
    <source>
        <dbReference type="ARBA" id="ARBA00022833"/>
    </source>
</evidence>
<reference evidence="6" key="1">
    <citation type="submission" date="2022-05" db="EMBL/GenBank/DDBJ databases">
        <title>An RpoN-dependent PEP-CTERM gene is involved in floc formation of an Aquincola tertiaricarbonis strain.</title>
        <authorList>
            <person name="Qiu D."/>
            <person name="Xia M."/>
        </authorList>
    </citation>
    <scope>NUCLEOTIDE SEQUENCE</scope>
    <source>
        <strain evidence="6">RN12</strain>
    </source>
</reference>
<dbReference type="PANTHER" id="PTHR30111">
    <property type="entry name" value="33 KDA CHAPERONIN"/>
    <property type="match status" value="1"/>
</dbReference>
<evidence type="ECO:0000256" key="1">
    <source>
        <dbReference type="ARBA" id="ARBA00022490"/>
    </source>
</evidence>
<dbReference type="InterPro" id="IPR023212">
    <property type="entry name" value="Hsp33_helix_hairpin_bin_dom_sf"/>
</dbReference>
<dbReference type="Proteomes" id="UP001056201">
    <property type="component" value="Chromosome 2"/>
</dbReference>
<dbReference type="InterPro" id="IPR016153">
    <property type="entry name" value="Heat_shock_Hsp33_N"/>
</dbReference>
<keyword evidence="5" id="KW-0676">Redox-active center</keyword>
<dbReference type="SUPFAM" id="SSF64397">
    <property type="entry name" value="Hsp33 domain"/>
    <property type="match status" value="1"/>
</dbReference>
<evidence type="ECO:0000313" key="6">
    <source>
        <dbReference type="EMBL" id="URI11676.1"/>
    </source>
</evidence>
<evidence type="ECO:0000313" key="7">
    <source>
        <dbReference type="Proteomes" id="UP001056201"/>
    </source>
</evidence>
<name>A0ABY4SKZ7_AQUTE</name>
<dbReference type="EMBL" id="CP097636">
    <property type="protein sequence ID" value="URI11676.1"/>
    <property type="molecule type" value="Genomic_DNA"/>
</dbReference>
<keyword evidence="2" id="KW-0862">Zinc</keyword>
<dbReference type="InterPro" id="IPR000397">
    <property type="entry name" value="Heat_shock_Hsp33"/>
</dbReference>
<keyword evidence="1" id="KW-0963">Cytoplasm</keyword>
<dbReference type="CDD" id="cd00498">
    <property type="entry name" value="Hsp33"/>
    <property type="match status" value="1"/>
</dbReference>
<dbReference type="RefSeq" id="WP_250199868.1">
    <property type="nucleotide sequence ID" value="NZ_CP097636.1"/>
</dbReference>
<dbReference type="Pfam" id="PF01430">
    <property type="entry name" value="HSP33"/>
    <property type="match status" value="1"/>
</dbReference>
<evidence type="ECO:0000256" key="4">
    <source>
        <dbReference type="ARBA" id="ARBA00023186"/>
    </source>
</evidence>
<dbReference type="PANTHER" id="PTHR30111:SF1">
    <property type="entry name" value="33 KDA CHAPERONIN"/>
    <property type="match status" value="1"/>
</dbReference>
<dbReference type="Gene3D" id="1.10.287.480">
    <property type="entry name" value="helix hairpin bin"/>
    <property type="match status" value="1"/>
</dbReference>
<organism evidence="6 7">
    <name type="scientific">Aquincola tertiaricarbonis</name>
    <dbReference type="NCBI Taxonomy" id="391953"/>
    <lineage>
        <taxon>Bacteria</taxon>
        <taxon>Pseudomonadati</taxon>
        <taxon>Pseudomonadota</taxon>
        <taxon>Betaproteobacteria</taxon>
        <taxon>Burkholderiales</taxon>
        <taxon>Sphaerotilaceae</taxon>
        <taxon>Aquincola</taxon>
    </lineage>
</organism>
<dbReference type="Gene3D" id="3.90.1280.10">
    <property type="entry name" value="HSP33 redox switch-like"/>
    <property type="match status" value="1"/>
</dbReference>
<evidence type="ECO:0000256" key="5">
    <source>
        <dbReference type="ARBA" id="ARBA00023284"/>
    </source>
</evidence>
<proteinExistence type="predicted"/>
<evidence type="ECO:0000256" key="3">
    <source>
        <dbReference type="ARBA" id="ARBA00023157"/>
    </source>
</evidence>
<dbReference type="PIRSF" id="PIRSF005261">
    <property type="entry name" value="Heat_shock_Hsp33"/>
    <property type="match status" value="1"/>
</dbReference>
<dbReference type="InterPro" id="IPR016154">
    <property type="entry name" value="Heat_shock_Hsp33_C"/>
</dbReference>
<keyword evidence="4" id="KW-0143">Chaperone</keyword>
<keyword evidence="3" id="KW-1015">Disulfide bond</keyword>
<dbReference type="Gene3D" id="3.55.30.10">
    <property type="entry name" value="Hsp33 domain"/>
    <property type="match status" value="1"/>
</dbReference>
<keyword evidence="7" id="KW-1185">Reference proteome</keyword>
<protein>
    <submittedName>
        <fullName evidence="6">Hsp33 family molecular chaperone HslO</fullName>
    </submittedName>
</protein>
<sequence>MSELHKFLFEGLPVRGMLVRLTDDWRELLRRRETLGAYPAPVGELLGQMSAAGVLMQSNIKFDGALVMQVQGDGPVKLAVVEAQPDLRFRATAKVVGEVPADARLAAMVNVNGQGRCAITLDPADKKPGQQAYQGVVALHGDRGEPLQQVSEVLEHYMLQSEQLDTKLILAANDDMAAGLLIQRLPVEGEGNLGSRNEDEIGINEAFNRISHLAATLTKEELLTLDADTILRRLFWEEQVARFEPLHPRFACSCSRERVGAMLKSLGREEIDGILAERGTNVEVGCEFCGLQYHFDRVDVGGLFTPERDQLPPTSSVH</sequence>